<dbReference type="Proteomes" id="UP000243494">
    <property type="component" value="Unassembled WGS sequence"/>
</dbReference>
<dbReference type="AlphaFoldDB" id="A0A371IRS4"/>
<dbReference type="PANTHER" id="PTHR41307:SF1">
    <property type="entry name" value="MEMBRANE PROTEIN"/>
    <property type="match status" value="1"/>
</dbReference>
<dbReference type="OrthoDB" id="1750748at2"/>
<proteinExistence type="predicted"/>
<protein>
    <recommendedName>
        <fullName evidence="4">DUF1129 domain-containing protein</fullName>
    </recommendedName>
</protein>
<comment type="caution">
    <text evidence="2">The sequence shown here is derived from an EMBL/GenBank/DDBJ whole genome shotgun (WGS) entry which is preliminary data.</text>
</comment>
<keyword evidence="3" id="KW-1185">Reference proteome</keyword>
<keyword evidence="1" id="KW-1133">Transmembrane helix</keyword>
<dbReference type="RefSeq" id="WP_095404514.1">
    <property type="nucleotide sequence ID" value="NZ_NOJZ02000017.1"/>
</dbReference>
<feature type="transmembrane region" description="Helical" evidence="1">
    <location>
        <begin position="169"/>
        <end position="187"/>
    </location>
</feature>
<evidence type="ECO:0000313" key="3">
    <source>
        <dbReference type="Proteomes" id="UP000243494"/>
    </source>
</evidence>
<evidence type="ECO:0000313" key="2">
    <source>
        <dbReference type="EMBL" id="RDY23179.1"/>
    </source>
</evidence>
<name>A0A371IRS4_9FIRM</name>
<sequence length="244" mass="27810">MCMSKEGKDFILDLNMYLIFSGKSEKEVKEFIEEAEQHLILGEKEGKSVKDIFGDSPEEYAKSVEKELSFDKKEILRMGFILILGLASWIFLSDLDYGVYKCSMLEAIGMPVTYIITIICLILFTKKFAFKDKKWKISIYIVMLLNLVALVAIGLIGKKLPQVEVFGEFTIRIIILLLLLACIIVSIKIRTTATIFPFIVNIPKVLYYLFNINISNLETPALIAGVILMFIALKLESRENLEEE</sequence>
<evidence type="ECO:0008006" key="4">
    <source>
        <dbReference type="Google" id="ProtNLM"/>
    </source>
</evidence>
<keyword evidence="1" id="KW-0472">Membrane</keyword>
<gene>
    <name evidence="2" type="ORF">CHF27_009525</name>
</gene>
<dbReference type="SUPFAM" id="SSF158560">
    <property type="entry name" value="BH3980-like"/>
    <property type="match status" value="1"/>
</dbReference>
<evidence type="ECO:0000256" key="1">
    <source>
        <dbReference type="SAM" id="Phobius"/>
    </source>
</evidence>
<accession>A0A371IRS4</accession>
<feature type="transmembrane region" description="Helical" evidence="1">
    <location>
        <begin position="137"/>
        <end position="157"/>
    </location>
</feature>
<feature type="transmembrane region" description="Helical" evidence="1">
    <location>
        <begin position="208"/>
        <end position="233"/>
    </location>
</feature>
<feature type="transmembrane region" description="Helical" evidence="1">
    <location>
        <begin position="104"/>
        <end position="125"/>
    </location>
</feature>
<feature type="transmembrane region" description="Helical" evidence="1">
    <location>
        <begin position="75"/>
        <end position="92"/>
    </location>
</feature>
<keyword evidence="1" id="KW-0812">Transmembrane</keyword>
<organism evidence="2 3">
    <name type="scientific">Romboutsia maritimum</name>
    <dbReference type="NCBI Taxonomy" id="2020948"/>
    <lineage>
        <taxon>Bacteria</taxon>
        <taxon>Bacillati</taxon>
        <taxon>Bacillota</taxon>
        <taxon>Clostridia</taxon>
        <taxon>Peptostreptococcales</taxon>
        <taxon>Peptostreptococcaceae</taxon>
        <taxon>Romboutsia</taxon>
    </lineage>
</organism>
<dbReference type="EMBL" id="NOJZ02000017">
    <property type="protein sequence ID" value="RDY23179.1"/>
    <property type="molecule type" value="Genomic_DNA"/>
</dbReference>
<dbReference type="PANTHER" id="PTHR41307">
    <property type="entry name" value="MEMBRANE PROTEIN-RELATED"/>
    <property type="match status" value="1"/>
</dbReference>
<reference evidence="2 3" key="1">
    <citation type="journal article" date="2017" name="Genome Announc.">
        <title>Draft Genome Sequence of Romboutsia maritimum sp. nov. Strain CCRI-22766(T), Isolated from Coastal Estuarine Mud.</title>
        <authorList>
            <person name="Maheux A.F."/>
            <person name="Boudreau D.K."/>
            <person name="Berube E."/>
            <person name="Boissinot M."/>
            <person name="Raymond F."/>
            <person name="Brodeur S."/>
            <person name="Corbeil J."/>
            <person name="Brightwell G."/>
            <person name="Broda D."/>
            <person name="Omar R.F."/>
            <person name="Bergeron M.G."/>
        </authorList>
    </citation>
    <scope>NUCLEOTIDE SEQUENCE [LARGE SCALE GENOMIC DNA]</scope>
    <source>
        <strain evidence="2 3">CCRI-22766</strain>
    </source>
</reference>